<dbReference type="EMBL" id="CAADRM010000147">
    <property type="protein sequence ID" value="VFU18245.1"/>
    <property type="molecule type" value="Genomic_DNA"/>
</dbReference>
<evidence type="ECO:0000313" key="1">
    <source>
        <dbReference type="EMBL" id="VFU18245.1"/>
    </source>
</evidence>
<dbReference type="AlphaFoldDB" id="A0A485M4Q3"/>
<accession>A0A485M4Q3</accession>
<proteinExistence type="predicted"/>
<protein>
    <submittedName>
        <fullName evidence="1">Uncharacterized protein</fullName>
    </submittedName>
</protein>
<organism evidence="1">
    <name type="scientific">anaerobic digester metagenome</name>
    <dbReference type="NCBI Taxonomy" id="1263854"/>
    <lineage>
        <taxon>unclassified sequences</taxon>
        <taxon>metagenomes</taxon>
        <taxon>ecological metagenomes</taxon>
    </lineage>
</organism>
<reference evidence="1" key="1">
    <citation type="submission" date="2019-03" db="EMBL/GenBank/DDBJ databases">
        <authorList>
            <person name="Hao L."/>
        </authorList>
    </citation>
    <scope>NUCLEOTIDE SEQUENCE</scope>
</reference>
<name>A0A485M4Q3_9ZZZZ</name>
<gene>
    <name evidence="1" type="ORF">SCFA_80006</name>
</gene>
<sequence length="78" mass="9407">MTSLILGFFSDIPREWRKFHQTIDRFFLQKMKTPHPIPIDLPDPDVIIHCGDHRRIRAEWMLQKDVSYEKPARVTHRP</sequence>